<dbReference type="PANTHER" id="PTHR13393">
    <property type="entry name" value="SAM-DEPENDENT METHYLTRANSFERASE"/>
    <property type="match status" value="1"/>
</dbReference>
<protein>
    <submittedName>
        <fullName evidence="4">Uncharacterized protein</fullName>
    </submittedName>
</protein>
<organism evidence="4 5">
    <name type="scientific">Echinostoma caproni</name>
    <dbReference type="NCBI Taxonomy" id="27848"/>
    <lineage>
        <taxon>Eukaryota</taxon>
        <taxon>Metazoa</taxon>
        <taxon>Spiralia</taxon>
        <taxon>Lophotrochozoa</taxon>
        <taxon>Platyhelminthes</taxon>
        <taxon>Trematoda</taxon>
        <taxon>Digenea</taxon>
        <taxon>Plagiorchiida</taxon>
        <taxon>Echinostomata</taxon>
        <taxon>Echinostomatoidea</taxon>
        <taxon>Echinostomatidae</taxon>
        <taxon>Echinostoma</taxon>
    </lineage>
</organism>
<accession>A0A3P8KXK2</accession>
<feature type="compositionally biased region" description="Polar residues" evidence="3">
    <location>
        <begin position="227"/>
        <end position="237"/>
    </location>
</feature>
<dbReference type="PANTHER" id="PTHR13393:SF0">
    <property type="entry name" value="RNA N6-ADENOSINE-METHYLTRANSFERASE METTL16"/>
    <property type="match status" value="1"/>
</dbReference>
<keyword evidence="1" id="KW-0489">Methyltransferase</keyword>
<gene>
    <name evidence="4" type="ORF">ECPE_LOCUS10526</name>
</gene>
<dbReference type="GO" id="GO:0008168">
    <property type="term" value="F:methyltransferase activity"/>
    <property type="evidence" value="ECO:0007669"/>
    <property type="project" value="UniProtKB-KW"/>
</dbReference>
<dbReference type="OrthoDB" id="6273513at2759"/>
<dbReference type="GO" id="GO:0070475">
    <property type="term" value="P:rRNA base methylation"/>
    <property type="evidence" value="ECO:0007669"/>
    <property type="project" value="TreeGrafter"/>
</dbReference>
<evidence type="ECO:0000256" key="1">
    <source>
        <dbReference type="ARBA" id="ARBA00022603"/>
    </source>
</evidence>
<keyword evidence="2" id="KW-0808">Transferase</keyword>
<evidence type="ECO:0000256" key="2">
    <source>
        <dbReference type="ARBA" id="ARBA00022679"/>
    </source>
</evidence>
<dbReference type="Proteomes" id="UP000272942">
    <property type="component" value="Unassembled WGS sequence"/>
</dbReference>
<dbReference type="Pfam" id="PF05971">
    <property type="entry name" value="Methyltransf_10"/>
    <property type="match status" value="1"/>
</dbReference>
<proteinExistence type="predicted"/>
<reference evidence="4 5" key="1">
    <citation type="submission" date="2018-11" db="EMBL/GenBank/DDBJ databases">
        <authorList>
            <consortium name="Pathogen Informatics"/>
        </authorList>
    </citation>
    <scope>NUCLEOTIDE SEQUENCE [LARGE SCALE GENOMIC DNA]</scope>
    <source>
        <strain evidence="4 5">Egypt</strain>
    </source>
</reference>
<feature type="region of interest" description="Disordered" evidence="3">
    <location>
        <begin position="222"/>
        <end position="298"/>
    </location>
</feature>
<feature type="compositionally biased region" description="Polar residues" evidence="3">
    <location>
        <begin position="253"/>
        <end position="262"/>
    </location>
</feature>
<evidence type="ECO:0000313" key="4">
    <source>
        <dbReference type="EMBL" id="VDP87193.1"/>
    </source>
</evidence>
<dbReference type="EMBL" id="UZAN01049213">
    <property type="protein sequence ID" value="VDP87193.1"/>
    <property type="molecule type" value="Genomic_DNA"/>
</dbReference>
<keyword evidence="5" id="KW-1185">Reference proteome</keyword>
<name>A0A3P8KXK2_9TREM</name>
<evidence type="ECO:0000256" key="3">
    <source>
        <dbReference type="SAM" id="MobiDB-lite"/>
    </source>
</evidence>
<dbReference type="InterPro" id="IPR010286">
    <property type="entry name" value="METTL16/RlmF"/>
</dbReference>
<dbReference type="GO" id="GO:0005634">
    <property type="term" value="C:nucleus"/>
    <property type="evidence" value="ECO:0007669"/>
    <property type="project" value="TreeGrafter"/>
</dbReference>
<dbReference type="AlphaFoldDB" id="A0A3P8KXK2"/>
<evidence type="ECO:0000313" key="5">
    <source>
        <dbReference type="Proteomes" id="UP000272942"/>
    </source>
</evidence>
<dbReference type="InterPro" id="IPR029063">
    <property type="entry name" value="SAM-dependent_MTases_sf"/>
</dbReference>
<dbReference type="Gene3D" id="3.40.50.150">
    <property type="entry name" value="Vaccinia Virus protein VP39"/>
    <property type="match status" value="1"/>
</dbReference>
<sequence length="399" mass="44511">MDAAFSLADAKQTQIPFHLDVVMANPPFFCDTSDAIGTTTSRSITRPASKTVSSAARQESQTHGGEVYYCMRLARDSVKYATRVGVFTVMLGKKSSVVPMKRILKKLKIPRVSVYELCQGRIMRWGLAWTFLPSVEFPQSEFRRLRKLERPPLSLVLPAAISCLPNYTVDSLLDWLRNEFKNLKMRVLDQKNRAELGGIHLSITALENTWTHARRKRREALRLAKHSATSDASLSQESRSPTPPSVPMSTTTNGVSNPNAGSKRTHTEVEESVNGEPNVQMPTEASEETGPHANETKRARLVNEVCDEADAWYEELAHVVPQASEDSLQLRPEPIIQADVFVELHADDTTHSDNSEAEDDQTLVESSLNGPLVIKIAWVSGTCREAANQILCYLKNRLR</sequence>